<sequence length="200" mass="22962">MIFMKAHVLFSGGKDSSLSAIILHNLGYEIQLITVNFGVMDSYLHARETANVIGFPHEVELLDMELIEKSVDMILKDGYPGNGIQFLHKSVLDILSEKYCVIADGTRRDDRVPKLTHSEIQSLEMRKNIEYVTPLMGFGHKTIRSLVNNYFVISELESEDLLKSDYETEIREIIRNRGENPLSYFPKHIQSRVTGLKRYL</sequence>
<reference evidence="1" key="1">
    <citation type="submission" date="2007-06" db="EMBL/GenBank/DDBJ databases">
        <title>Complete sequence of Methanococcus vannielii SB.</title>
        <authorList>
            <consortium name="US DOE Joint Genome Institute"/>
            <person name="Copeland A."/>
            <person name="Lucas S."/>
            <person name="Lapidus A."/>
            <person name="Barry K."/>
            <person name="Glavina del Rio T."/>
            <person name="Dalin E."/>
            <person name="Tice H."/>
            <person name="Pitluck S."/>
            <person name="Chain P."/>
            <person name="Malfatti S."/>
            <person name="Shin M."/>
            <person name="Vergez L."/>
            <person name="Schmutz J."/>
            <person name="Larimer F."/>
            <person name="Land M."/>
            <person name="Hauser L."/>
            <person name="Kyrpides N."/>
            <person name="Anderson I."/>
            <person name="Sieprawska-Lupa M."/>
            <person name="Whitman W.B."/>
            <person name="Richardson P."/>
        </authorList>
    </citation>
    <scope>NUCLEOTIDE SEQUENCE [LARGE SCALE GENOMIC DNA]</scope>
    <source>
        <strain evidence="1">SB</strain>
    </source>
</reference>
<dbReference type="STRING" id="406327.Mevan_1163"/>
<dbReference type="CDD" id="cd01986">
    <property type="entry name" value="AANH-like"/>
    <property type="match status" value="1"/>
</dbReference>
<dbReference type="NCBIfam" id="NF011155">
    <property type="entry name" value="PRK14561.1"/>
    <property type="match status" value="1"/>
</dbReference>
<protein>
    <submittedName>
        <fullName evidence="1">ExsB family protein</fullName>
    </submittedName>
</protein>
<dbReference type="HOGENOM" id="CLU_1381418_0_0_2"/>
<dbReference type="InterPro" id="IPR055834">
    <property type="entry name" value="DUF7411"/>
</dbReference>
<dbReference type="eggNOG" id="arCOG00037">
    <property type="taxonomic scope" value="Archaea"/>
</dbReference>
<accession>A6URD9</accession>
<dbReference type="Gene3D" id="3.40.50.620">
    <property type="entry name" value="HUPs"/>
    <property type="match status" value="1"/>
</dbReference>
<dbReference type="Pfam" id="PF24167">
    <property type="entry name" value="DUF7411"/>
    <property type="match status" value="1"/>
</dbReference>
<organism evidence="1 2">
    <name type="scientific">Methanococcus vannielii (strain ATCC 35089 / DSM 1224 / JCM 13029 / OCM 148 / SB)</name>
    <dbReference type="NCBI Taxonomy" id="406327"/>
    <lineage>
        <taxon>Archaea</taxon>
        <taxon>Methanobacteriati</taxon>
        <taxon>Methanobacteriota</taxon>
        <taxon>Methanomada group</taxon>
        <taxon>Methanococci</taxon>
        <taxon>Methanococcales</taxon>
        <taxon>Methanococcaceae</taxon>
        <taxon>Methanococcus</taxon>
    </lineage>
</organism>
<gene>
    <name evidence="1" type="ordered locus">Mevan_1163</name>
</gene>
<dbReference type="EMBL" id="CP000742">
    <property type="protein sequence ID" value="ABR55061.1"/>
    <property type="molecule type" value="Genomic_DNA"/>
</dbReference>
<keyword evidence="2" id="KW-1185">Reference proteome</keyword>
<evidence type="ECO:0000313" key="1">
    <source>
        <dbReference type="EMBL" id="ABR55061.1"/>
    </source>
</evidence>
<dbReference type="AlphaFoldDB" id="A6URD9"/>
<dbReference type="Proteomes" id="UP000001107">
    <property type="component" value="Chromosome"/>
</dbReference>
<proteinExistence type="predicted"/>
<dbReference type="InterPro" id="IPR014729">
    <property type="entry name" value="Rossmann-like_a/b/a_fold"/>
</dbReference>
<name>A6URD9_METVS</name>
<dbReference type="SUPFAM" id="SSF52402">
    <property type="entry name" value="Adenine nucleotide alpha hydrolases-like"/>
    <property type="match status" value="1"/>
</dbReference>
<dbReference type="KEGG" id="mvn:Mevan_1163"/>
<evidence type="ECO:0000313" key="2">
    <source>
        <dbReference type="Proteomes" id="UP000001107"/>
    </source>
</evidence>